<name>A0A5C3R7A5_9AGAR</name>
<dbReference type="GO" id="GO:0003830">
    <property type="term" value="F:beta-1,4-mannosylglycoprotein 4-beta-N-acetylglucosaminyltransferase activity"/>
    <property type="evidence" value="ECO:0007669"/>
    <property type="project" value="InterPro"/>
</dbReference>
<reference evidence="2 3" key="1">
    <citation type="journal article" date="2019" name="Nat. Ecol. Evol.">
        <title>Megaphylogeny resolves global patterns of mushroom evolution.</title>
        <authorList>
            <person name="Varga T."/>
            <person name="Krizsan K."/>
            <person name="Foldi C."/>
            <person name="Dima B."/>
            <person name="Sanchez-Garcia M."/>
            <person name="Sanchez-Ramirez S."/>
            <person name="Szollosi G.J."/>
            <person name="Szarkandi J.G."/>
            <person name="Papp V."/>
            <person name="Albert L."/>
            <person name="Andreopoulos W."/>
            <person name="Angelini C."/>
            <person name="Antonin V."/>
            <person name="Barry K.W."/>
            <person name="Bougher N.L."/>
            <person name="Buchanan P."/>
            <person name="Buyck B."/>
            <person name="Bense V."/>
            <person name="Catcheside P."/>
            <person name="Chovatia M."/>
            <person name="Cooper J."/>
            <person name="Damon W."/>
            <person name="Desjardin D."/>
            <person name="Finy P."/>
            <person name="Geml J."/>
            <person name="Haridas S."/>
            <person name="Hughes K."/>
            <person name="Justo A."/>
            <person name="Karasinski D."/>
            <person name="Kautmanova I."/>
            <person name="Kiss B."/>
            <person name="Kocsube S."/>
            <person name="Kotiranta H."/>
            <person name="LaButti K.M."/>
            <person name="Lechner B.E."/>
            <person name="Liimatainen K."/>
            <person name="Lipzen A."/>
            <person name="Lukacs Z."/>
            <person name="Mihaltcheva S."/>
            <person name="Morgado L.N."/>
            <person name="Niskanen T."/>
            <person name="Noordeloos M.E."/>
            <person name="Ohm R.A."/>
            <person name="Ortiz-Santana B."/>
            <person name="Ovrebo C."/>
            <person name="Racz N."/>
            <person name="Riley R."/>
            <person name="Savchenko A."/>
            <person name="Shiryaev A."/>
            <person name="Soop K."/>
            <person name="Spirin V."/>
            <person name="Szebenyi C."/>
            <person name="Tomsovsky M."/>
            <person name="Tulloss R.E."/>
            <person name="Uehling J."/>
            <person name="Grigoriev I.V."/>
            <person name="Vagvolgyi C."/>
            <person name="Papp T."/>
            <person name="Martin F.M."/>
            <person name="Miettinen O."/>
            <person name="Hibbett D.S."/>
            <person name="Nagy L.G."/>
        </authorList>
    </citation>
    <scope>NUCLEOTIDE SEQUENCE [LARGE SCALE GENOMIC DNA]</scope>
    <source>
        <strain evidence="2 3">CBS 309.79</strain>
    </source>
</reference>
<keyword evidence="3" id="KW-1185">Reference proteome</keyword>
<dbReference type="OrthoDB" id="6474464at2759"/>
<evidence type="ECO:0000313" key="2">
    <source>
        <dbReference type="EMBL" id="TFL07194.1"/>
    </source>
</evidence>
<dbReference type="EMBL" id="ML178814">
    <property type="protein sequence ID" value="TFL07194.1"/>
    <property type="molecule type" value="Genomic_DNA"/>
</dbReference>
<keyword evidence="1" id="KW-0812">Transmembrane</keyword>
<dbReference type="STRING" id="1884261.A0A5C3R7A5"/>
<dbReference type="GO" id="GO:0016020">
    <property type="term" value="C:membrane"/>
    <property type="evidence" value="ECO:0007669"/>
    <property type="project" value="InterPro"/>
</dbReference>
<dbReference type="PANTHER" id="PTHR12224">
    <property type="entry name" value="BETA-1,4-MANNOSYL-GLYCOPROTEIN BETA-1,4-N-ACETYLGLUCOSAMINYL-TRANSFERASE"/>
    <property type="match status" value="1"/>
</dbReference>
<evidence type="ECO:0000256" key="1">
    <source>
        <dbReference type="SAM" id="Phobius"/>
    </source>
</evidence>
<dbReference type="PANTHER" id="PTHR12224:SF0">
    <property type="entry name" value="BETA-1,4-MANNOSYL-GLYCOPROTEIN 4-BETA-N-ACETYLGLUCOSAMINYLTRANSFERASE"/>
    <property type="match status" value="1"/>
</dbReference>
<proteinExistence type="predicted"/>
<keyword evidence="1" id="KW-0472">Membrane</keyword>
<dbReference type="InterPro" id="IPR006813">
    <property type="entry name" value="Glyco_trans_17"/>
</dbReference>
<dbReference type="Pfam" id="PF04724">
    <property type="entry name" value="Glyco_transf_17"/>
    <property type="match status" value="1"/>
</dbReference>
<evidence type="ECO:0000313" key="3">
    <source>
        <dbReference type="Proteomes" id="UP000305067"/>
    </source>
</evidence>
<dbReference type="AlphaFoldDB" id="A0A5C3R7A5"/>
<organism evidence="2 3">
    <name type="scientific">Pterulicium gracile</name>
    <dbReference type="NCBI Taxonomy" id="1884261"/>
    <lineage>
        <taxon>Eukaryota</taxon>
        <taxon>Fungi</taxon>
        <taxon>Dikarya</taxon>
        <taxon>Basidiomycota</taxon>
        <taxon>Agaricomycotina</taxon>
        <taxon>Agaricomycetes</taxon>
        <taxon>Agaricomycetidae</taxon>
        <taxon>Agaricales</taxon>
        <taxon>Pleurotineae</taxon>
        <taxon>Pterulaceae</taxon>
        <taxon>Pterulicium</taxon>
    </lineage>
</organism>
<keyword evidence="1" id="KW-1133">Transmembrane helix</keyword>
<accession>A0A5C3R7A5</accession>
<dbReference type="Proteomes" id="UP000305067">
    <property type="component" value="Unassembled WGS sequence"/>
</dbReference>
<keyword evidence="2" id="KW-0808">Transferase</keyword>
<feature type="transmembrane region" description="Helical" evidence="1">
    <location>
        <begin position="7"/>
        <end position="26"/>
    </location>
</feature>
<dbReference type="GO" id="GO:0006044">
    <property type="term" value="P:N-acetylglucosamine metabolic process"/>
    <property type="evidence" value="ECO:0007669"/>
    <property type="project" value="TreeGrafter"/>
</dbReference>
<gene>
    <name evidence="2" type="ORF">BDV98DRAFT_646871</name>
</gene>
<sequence>MSSIRRVKFLLIPAVLLTTVTLFYVVKFQYQLRNALSYATRPLWDTADGPAHIIPHFYTEGLKMDSHTCKLHTWNLRANSNVKVFDATLMSSELDLLELRFNELDSVVDKFFIVESNTTFTGLPKSTYFADNRQRFSRFEHKIVYKFLPGYPLSDGQDAWDVEANTRNVMTVTLREHVKDYSSDTTTLVLMSDVDEIPSAHTIALLKACDFGRSIHLQLRNFMYSFEWYLGPSSWRASVHTFGPTVQYRHSKTSDYALADSGWHCSFCFRTIAEYVAKMKGYSHSDRIGGNASLLGHDRIQDVICKGKDIFDMLPEAYDYVDMLSQMNLHSQTSGVGLPLFLLENAQAYSFLLPGGCMRES</sequence>
<protein>
    <submittedName>
        <fullName evidence="2">Glycosyltransferase family 17 protein</fullName>
    </submittedName>
</protein>